<name>A0A0C3S4G1_PHLG1</name>
<dbReference type="InterPro" id="IPR051681">
    <property type="entry name" value="Ser/Thr_Kinases-Pseudokinases"/>
</dbReference>
<dbReference type="SUPFAM" id="SSF56112">
    <property type="entry name" value="Protein kinase-like (PK-like)"/>
    <property type="match status" value="1"/>
</dbReference>
<dbReference type="Pfam" id="PF00069">
    <property type="entry name" value="Pkinase"/>
    <property type="match status" value="1"/>
</dbReference>
<accession>A0A0C3S4G1</accession>
<dbReference type="AlphaFoldDB" id="A0A0C3S4G1"/>
<dbReference type="Gene3D" id="1.10.510.10">
    <property type="entry name" value="Transferase(Phosphotransferase) domain 1"/>
    <property type="match status" value="1"/>
</dbReference>
<dbReference type="Proteomes" id="UP000053257">
    <property type="component" value="Unassembled WGS sequence"/>
</dbReference>
<dbReference type="PROSITE" id="PS00109">
    <property type="entry name" value="PROTEIN_KINASE_TYR"/>
    <property type="match status" value="1"/>
</dbReference>
<dbReference type="HOGENOM" id="CLU_000288_7_18_1"/>
<evidence type="ECO:0000256" key="1">
    <source>
        <dbReference type="SAM" id="Phobius"/>
    </source>
</evidence>
<dbReference type="InterPro" id="IPR008266">
    <property type="entry name" value="Tyr_kinase_AS"/>
</dbReference>
<keyword evidence="1" id="KW-0812">Transmembrane</keyword>
<keyword evidence="1" id="KW-0472">Membrane</keyword>
<keyword evidence="4" id="KW-1185">Reference proteome</keyword>
<proteinExistence type="predicted"/>
<dbReference type="GO" id="GO:0005524">
    <property type="term" value="F:ATP binding"/>
    <property type="evidence" value="ECO:0007669"/>
    <property type="project" value="InterPro"/>
</dbReference>
<evidence type="ECO:0000259" key="2">
    <source>
        <dbReference type="PROSITE" id="PS50011"/>
    </source>
</evidence>
<organism evidence="3 4">
    <name type="scientific">Phlebiopsis gigantea (strain 11061_1 CR5-6)</name>
    <name type="common">White-rot fungus</name>
    <name type="synonym">Peniophora gigantea</name>
    <dbReference type="NCBI Taxonomy" id="745531"/>
    <lineage>
        <taxon>Eukaryota</taxon>
        <taxon>Fungi</taxon>
        <taxon>Dikarya</taxon>
        <taxon>Basidiomycota</taxon>
        <taxon>Agaricomycotina</taxon>
        <taxon>Agaricomycetes</taxon>
        <taxon>Polyporales</taxon>
        <taxon>Phanerochaetaceae</taxon>
        <taxon>Phlebiopsis</taxon>
    </lineage>
</organism>
<dbReference type="PANTHER" id="PTHR44329">
    <property type="entry name" value="SERINE/THREONINE-PROTEIN KINASE TNNI3K-RELATED"/>
    <property type="match status" value="1"/>
</dbReference>
<dbReference type="GO" id="GO:0004674">
    <property type="term" value="F:protein serine/threonine kinase activity"/>
    <property type="evidence" value="ECO:0007669"/>
    <property type="project" value="TreeGrafter"/>
</dbReference>
<evidence type="ECO:0000313" key="4">
    <source>
        <dbReference type="Proteomes" id="UP000053257"/>
    </source>
</evidence>
<dbReference type="PIRSF" id="PIRSF000654">
    <property type="entry name" value="Integrin-linked_kinase"/>
    <property type="match status" value="1"/>
</dbReference>
<sequence>MEVVQTWTLKHPRVISLLGVTHTFGGISLIVPWMKNKTIHRCLNAKKKEKGAKTPLIVNVAEGLAYLHAEGIVHGDLRGDNVLVDGNYKAVIADFGLTTFAHGHSRNYASIRKGDSGWSAPELLNSKDGYSSRQTSASDVYAFAIVCIEIYLGRAPFNKEDGSMAFCRRVMDGLRPDRPEVPVRLDEQSHGELMRDDLWEVVSECWDGDKSKRPTARNALRRLVSSRS</sequence>
<reference evidence="3 4" key="1">
    <citation type="journal article" date="2014" name="PLoS Genet.">
        <title>Analysis of the Phlebiopsis gigantea genome, transcriptome and secretome provides insight into its pioneer colonization strategies of wood.</title>
        <authorList>
            <person name="Hori C."/>
            <person name="Ishida T."/>
            <person name="Igarashi K."/>
            <person name="Samejima M."/>
            <person name="Suzuki H."/>
            <person name="Master E."/>
            <person name="Ferreira P."/>
            <person name="Ruiz-Duenas F.J."/>
            <person name="Held B."/>
            <person name="Canessa P."/>
            <person name="Larrondo L.F."/>
            <person name="Schmoll M."/>
            <person name="Druzhinina I.S."/>
            <person name="Kubicek C.P."/>
            <person name="Gaskell J.A."/>
            <person name="Kersten P."/>
            <person name="St John F."/>
            <person name="Glasner J."/>
            <person name="Sabat G."/>
            <person name="Splinter BonDurant S."/>
            <person name="Syed K."/>
            <person name="Yadav J."/>
            <person name="Mgbeahuruike A.C."/>
            <person name="Kovalchuk A."/>
            <person name="Asiegbu F.O."/>
            <person name="Lackner G."/>
            <person name="Hoffmeister D."/>
            <person name="Rencoret J."/>
            <person name="Gutierrez A."/>
            <person name="Sun H."/>
            <person name="Lindquist E."/>
            <person name="Barry K."/>
            <person name="Riley R."/>
            <person name="Grigoriev I.V."/>
            <person name="Henrissat B."/>
            <person name="Kues U."/>
            <person name="Berka R.M."/>
            <person name="Martinez A.T."/>
            <person name="Covert S.F."/>
            <person name="Blanchette R.A."/>
            <person name="Cullen D."/>
        </authorList>
    </citation>
    <scope>NUCLEOTIDE SEQUENCE [LARGE SCALE GENOMIC DNA]</scope>
    <source>
        <strain evidence="3 4">11061_1 CR5-6</strain>
    </source>
</reference>
<dbReference type="InterPro" id="IPR000719">
    <property type="entry name" value="Prot_kinase_dom"/>
</dbReference>
<protein>
    <recommendedName>
        <fullName evidence="2">Protein kinase domain-containing protein</fullName>
    </recommendedName>
</protein>
<keyword evidence="1" id="KW-1133">Transmembrane helix</keyword>
<gene>
    <name evidence="3" type="ORF">PHLGIDRAFT_78369</name>
</gene>
<dbReference type="OrthoDB" id="2804215at2759"/>
<dbReference type="InterPro" id="IPR011009">
    <property type="entry name" value="Kinase-like_dom_sf"/>
</dbReference>
<evidence type="ECO:0000313" key="3">
    <source>
        <dbReference type="EMBL" id="KIP02945.1"/>
    </source>
</evidence>
<feature type="transmembrane region" description="Helical" evidence="1">
    <location>
        <begin position="14"/>
        <end position="34"/>
    </location>
</feature>
<dbReference type="EMBL" id="KN840643">
    <property type="protein sequence ID" value="KIP02945.1"/>
    <property type="molecule type" value="Genomic_DNA"/>
</dbReference>
<dbReference type="STRING" id="745531.A0A0C3S4G1"/>
<dbReference type="PROSITE" id="PS50011">
    <property type="entry name" value="PROTEIN_KINASE_DOM"/>
    <property type="match status" value="1"/>
</dbReference>
<feature type="domain" description="Protein kinase" evidence="2">
    <location>
        <begin position="1"/>
        <end position="228"/>
    </location>
</feature>